<dbReference type="CDD" id="cd08347">
    <property type="entry name" value="PcpA_C_like"/>
    <property type="match status" value="1"/>
</dbReference>
<dbReference type="AlphaFoldDB" id="A0A4R3MG99"/>
<dbReference type="OrthoDB" id="9785698at2"/>
<comment type="caution">
    <text evidence="2">The sequence shown here is derived from an EMBL/GenBank/DDBJ whole genome shotgun (WGS) entry which is preliminary data.</text>
</comment>
<gene>
    <name evidence="2" type="ORF">EDC22_102462</name>
</gene>
<proteinExistence type="predicted"/>
<organism evidence="2 3">
    <name type="scientific">Tepidamorphus gemmatus</name>
    <dbReference type="NCBI Taxonomy" id="747076"/>
    <lineage>
        <taxon>Bacteria</taxon>
        <taxon>Pseudomonadati</taxon>
        <taxon>Pseudomonadota</taxon>
        <taxon>Alphaproteobacteria</taxon>
        <taxon>Hyphomicrobiales</taxon>
        <taxon>Tepidamorphaceae</taxon>
        <taxon>Tepidamorphus</taxon>
    </lineage>
</organism>
<evidence type="ECO:0000259" key="1">
    <source>
        <dbReference type="PROSITE" id="PS51819"/>
    </source>
</evidence>
<dbReference type="Proteomes" id="UP000295678">
    <property type="component" value="Unassembled WGS sequence"/>
</dbReference>
<dbReference type="PANTHER" id="PTHR36110:SF2">
    <property type="entry name" value="RING-CLEAVING DIOXYGENASE MHQE-RELATED"/>
    <property type="match status" value="1"/>
</dbReference>
<dbReference type="InterPro" id="IPR052537">
    <property type="entry name" value="Extradiol_RC_dioxygenase"/>
</dbReference>
<dbReference type="InterPro" id="IPR029068">
    <property type="entry name" value="Glyas_Bleomycin-R_OHBP_Dase"/>
</dbReference>
<dbReference type="InterPro" id="IPR037523">
    <property type="entry name" value="VOC_core"/>
</dbReference>
<keyword evidence="3" id="KW-1185">Reference proteome</keyword>
<dbReference type="RefSeq" id="WP_132805531.1">
    <property type="nucleotide sequence ID" value="NZ_SMAK01000002.1"/>
</dbReference>
<dbReference type="SUPFAM" id="SSF54593">
    <property type="entry name" value="Glyoxalase/Bleomycin resistance protein/Dihydroxybiphenyl dioxygenase"/>
    <property type="match status" value="1"/>
</dbReference>
<evidence type="ECO:0000313" key="3">
    <source>
        <dbReference type="Proteomes" id="UP000295678"/>
    </source>
</evidence>
<dbReference type="EMBL" id="SMAK01000002">
    <property type="protein sequence ID" value="TCT12775.1"/>
    <property type="molecule type" value="Genomic_DNA"/>
</dbReference>
<feature type="domain" description="VOC" evidence="1">
    <location>
        <begin position="6"/>
        <end position="131"/>
    </location>
</feature>
<dbReference type="InterPro" id="IPR004360">
    <property type="entry name" value="Glyas_Fos-R_dOase_dom"/>
</dbReference>
<dbReference type="Gene3D" id="3.10.180.10">
    <property type="entry name" value="2,3-Dihydroxybiphenyl 1,2-Dioxygenase, domain 1"/>
    <property type="match status" value="2"/>
</dbReference>
<reference evidence="2 3" key="1">
    <citation type="submission" date="2019-03" db="EMBL/GenBank/DDBJ databases">
        <title>Genomic Encyclopedia of Type Strains, Phase IV (KMG-IV): sequencing the most valuable type-strain genomes for metagenomic binning, comparative biology and taxonomic classification.</title>
        <authorList>
            <person name="Goeker M."/>
        </authorList>
    </citation>
    <scope>NUCLEOTIDE SEQUENCE [LARGE SCALE GENOMIC DNA]</scope>
    <source>
        <strain evidence="2 3">DSM 19345</strain>
    </source>
</reference>
<dbReference type="PANTHER" id="PTHR36110">
    <property type="entry name" value="RING-CLEAVING DIOXYGENASE MHQE-RELATED"/>
    <property type="match status" value="1"/>
</dbReference>
<sequence>MVTSAGLHHITAAATSARGNVRFYTRELGLRLVKRTVNFDDPGTWHLYYGDEIGSPGTALTFFPWEGIPRGRHGSGQAEEIGFAVPRSSIAWWSERLSARNIAHDQPVRRFDETVIAFKDADGMLLELVGTDWAGDIRGWDNGDIPAEHAIRGFSGVSLWLTDTARTAEVLTRALGYRSAGKDNGRQRFVAGDGRLGGAIDLRKVDGPAGGFAGGIIHHIAFRAADDGEQAAMVRALRELRIGATEQKDRNYFRSVYFREPGGVLFEIATDIPGFTIDEPVESLGTELRLPDWLEPHRQQIAAALPPLA</sequence>
<name>A0A4R3MG99_9HYPH</name>
<accession>A0A4R3MG99</accession>
<feature type="domain" description="VOC" evidence="1">
    <location>
        <begin position="153"/>
        <end position="271"/>
    </location>
</feature>
<dbReference type="Pfam" id="PF00903">
    <property type="entry name" value="Glyoxalase"/>
    <property type="match status" value="2"/>
</dbReference>
<dbReference type="PROSITE" id="PS51819">
    <property type="entry name" value="VOC"/>
    <property type="match status" value="2"/>
</dbReference>
<evidence type="ECO:0000313" key="2">
    <source>
        <dbReference type="EMBL" id="TCT12775.1"/>
    </source>
</evidence>
<protein>
    <submittedName>
        <fullName evidence="2">Glyoxalase family protein</fullName>
    </submittedName>
</protein>